<feature type="region of interest" description="Disordered" evidence="1">
    <location>
        <begin position="51"/>
        <end position="73"/>
    </location>
</feature>
<name>A0ABY7G589_MYAAR</name>
<reference evidence="2" key="1">
    <citation type="submission" date="2022-11" db="EMBL/GenBank/DDBJ databases">
        <title>Centuries of genome instability and evolution in soft-shell clam transmissible cancer (bioRxiv).</title>
        <authorList>
            <person name="Hart S.F.M."/>
            <person name="Yonemitsu M.A."/>
            <person name="Giersch R.M."/>
            <person name="Beal B.F."/>
            <person name="Arriagada G."/>
            <person name="Davis B.W."/>
            <person name="Ostrander E.A."/>
            <person name="Goff S.P."/>
            <person name="Metzger M.J."/>
        </authorList>
    </citation>
    <scope>NUCLEOTIDE SEQUENCE</scope>
    <source>
        <strain evidence="2">MELC-2E11</strain>
        <tissue evidence="2">Siphon/mantle</tissue>
    </source>
</reference>
<feature type="non-terminal residue" evidence="2">
    <location>
        <position position="271"/>
    </location>
</feature>
<dbReference type="EMBL" id="CP111027">
    <property type="protein sequence ID" value="WAR29325.1"/>
    <property type="molecule type" value="Genomic_DNA"/>
</dbReference>
<organism evidence="2 3">
    <name type="scientific">Mya arenaria</name>
    <name type="common">Soft-shell clam</name>
    <dbReference type="NCBI Taxonomy" id="6604"/>
    <lineage>
        <taxon>Eukaryota</taxon>
        <taxon>Metazoa</taxon>
        <taxon>Spiralia</taxon>
        <taxon>Lophotrochozoa</taxon>
        <taxon>Mollusca</taxon>
        <taxon>Bivalvia</taxon>
        <taxon>Autobranchia</taxon>
        <taxon>Heteroconchia</taxon>
        <taxon>Euheterodonta</taxon>
        <taxon>Imparidentia</taxon>
        <taxon>Neoheterodontei</taxon>
        <taxon>Myida</taxon>
        <taxon>Myoidea</taxon>
        <taxon>Myidae</taxon>
        <taxon>Mya</taxon>
    </lineage>
</organism>
<dbReference type="Proteomes" id="UP001164746">
    <property type="component" value="Chromosome 16"/>
</dbReference>
<gene>
    <name evidence="2" type="ORF">MAR_002893</name>
</gene>
<evidence type="ECO:0000313" key="3">
    <source>
        <dbReference type="Proteomes" id="UP001164746"/>
    </source>
</evidence>
<keyword evidence="3" id="KW-1185">Reference proteome</keyword>
<accession>A0ABY7G589</accession>
<feature type="region of interest" description="Disordered" evidence="1">
    <location>
        <begin position="1"/>
        <end position="25"/>
    </location>
</feature>
<proteinExistence type="predicted"/>
<sequence length="271" mass="30685">VEEDVSSDDVITDNDDDVIDFPGGPDDEVDFDFLIDAKDLSSIGEKISKPWSKLVAPSPPSPQPQPPPQDMLMSPSLLQMLHQPHVPYQSYLQEVPLPLVYRLATFPPTTVKHPPTLCSGVPGLRTFARVCLEVYNVNLQTKHICVRLVGVLDLKIHKFKVHLKIACFRIPLIEAERVAQMLESRDLHVASLAETRSTNETTVYEVEFIHELFDLTKNLDLTNDVTEKMTSEDKVIDLFRSLQVQDDNETYMFTSRRKNNGKDPGALSFKR</sequence>
<protein>
    <submittedName>
        <fullName evidence="2">Uncharacterized protein</fullName>
    </submittedName>
</protein>
<evidence type="ECO:0000313" key="2">
    <source>
        <dbReference type="EMBL" id="WAR29325.1"/>
    </source>
</evidence>
<evidence type="ECO:0000256" key="1">
    <source>
        <dbReference type="SAM" id="MobiDB-lite"/>
    </source>
</evidence>
<feature type="non-terminal residue" evidence="2">
    <location>
        <position position="1"/>
    </location>
</feature>
<feature type="compositionally biased region" description="Pro residues" evidence="1">
    <location>
        <begin position="57"/>
        <end position="69"/>
    </location>
</feature>